<evidence type="ECO:0000313" key="2">
    <source>
        <dbReference type="EMBL" id="MFD2093621.1"/>
    </source>
</evidence>
<evidence type="ECO:0000256" key="1">
    <source>
        <dbReference type="SAM" id="MobiDB-lite"/>
    </source>
</evidence>
<feature type="region of interest" description="Disordered" evidence="1">
    <location>
        <begin position="1"/>
        <end position="45"/>
    </location>
</feature>
<name>A0ABW4XDW1_9ACTN</name>
<keyword evidence="3" id="KW-1185">Reference proteome</keyword>
<sequence length="45" mass="4736">MTETDRPRPGLFGTDDGEGHGSWPVGADAERSEAGEALLPGSRRP</sequence>
<gene>
    <name evidence="2" type="ORF">ACFSHS_18830</name>
</gene>
<dbReference type="Proteomes" id="UP001597402">
    <property type="component" value="Unassembled WGS sequence"/>
</dbReference>
<proteinExistence type="predicted"/>
<evidence type="ECO:0000313" key="3">
    <source>
        <dbReference type="Proteomes" id="UP001597402"/>
    </source>
</evidence>
<dbReference type="EMBL" id="JBHUHP010000023">
    <property type="protein sequence ID" value="MFD2093621.1"/>
    <property type="molecule type" value="Genomic_DNA"/>
</dbReference>
<reference evidence="3" key="1">
    <citation type="journal article" date="2019" name="Int. J. Syst. Evol. Microbiol.">
        <title>The Global Catalogue of Microorganisms (GCM) 10K type strain sequencing project: providing services to taxonomists for standard genome sequencing and annotation.</title>
        <authorList>
            <consortium name="The Broad Institute Genomics Platform"/>
            <consortium name="The Broad Institute Genome Sequencing Center for Infectious Disease"/>
            <person name="Wu L."/>
            <person name="Ma J."/>
        </authorList>
    </citation>
    <scope>NUCLEOTIDE SEQUENCE [LARGE SCALE GENOMIC DNA]</scope>
    <source>
        <strain evidence="3">JCM 3338</strain>
    </source>
</reference>
<accession>A0ABW4XDW1</accession>
<organism evidence="2 3">
    <name type="scientific">Blastococcus deserti</name>
    <dbReference type="NCBI Taxonomy" id="2259033"/>
    <lineage>
        <taxon>Bacteria</taxon>
        <taxon>Bacillati</taxon>
        <taxon>Actinomycetota</taxon>
        <taxon>Actinomycetes</taxon>
        <taxon>Geodermatophilales</taxon>
        <taxon>Geodermatophilaceae</taxon>
        <taxon>Blastococcus</taxon>
    </lineage>
</organism>
<comment type="caution">
    <text evidence="2">The sequence shown here is derived from an EMBL/GenBank/DDBJ whole genome shotgun (WGS) entry which is preliminary data.</text>
</comment>
<dbReference type="RefSeq" id="WP_376879418.1">
    <property type="nucleotide sequence ID" value="NZ_JBHUHP010000023.1"/>
</dbReference>
<protein>
    <submittedName>
        <fullName evidence="2">Uncharacterized protein</fullName>
    </submittedName>
</protein>